<dbReference type="AlphaFoldDB" id="A0ABD0RE83"/>
<dbReference type="Proteomes" id="UP001529510">
    <property type="component" value="Unassembled WGS sequence"/>
</dbReference>
<dbReference type="InterPro" id="IPR036034">
    <property type="entry name" value="PDZ_sf"/>
</dbReference>
<keyword evidence="5" id="KW-1185">Reference proteome</keyword>
<keyword evidence="1" id="KW-0677">Repeat</keyword>
<dbReference type="PROSITE" id="PS50106">
    <property type="entry name" value="PDZ"/>
    <property type="match status" value="1"/>
</dbReference>
<organism evidence="4 5">
    <name type="scientific">Cirrhinus mrigala</name>
    <name type="common">Mrigala</name>
    <dbReference type="NCBI Taxonomy" id="683832"/>
    <lineage>
        <taxon>Eukaryota</taxon>
        <taxon>Metazoa</taxon>
        <taxon>Chordata</taxon>
        <taxon>Craniata</taxon>
        <taxon>Vertebrata</taxon>
        <taxon>Euteleostomi</taxon>
        <taxon>Actinopterygii</taxon>
        <taxon>Neopterygii</taxon>
        <taxon>Teleostei</taxon>
        <taxon>Ostariophysi</taxon>
        <taxon>Cypriniformes</taxon>
        <taxon>Cyprinidae</taxon>
        <taxon>Labeoninae</taxon>
        <taxon>Labeonini</taxon>
        <taxon>Cirrhinus</taxon>
    </lineage>
</organism>
<protein>
    <recommendedName>
        <fullName evidence="3">PDZ domain-containing protein</fullName>
    </recommendedName>
</protein>
<evidence type="ECO:0000313" key="4">
    <source>
        <dbReference type="EMBL" id="KAL0196852.1"/>
    </source>
</evidence>
<sequence>PSSESTTRDPSELLPRLCHLVRSETGYGFNLHSERSRPGQYIRALDPGSSADRAGLKPQDRLIE</sequence>
<dbReference type="PANTHER" id="PTHR14191">
    <property type="entry name" value="PDZ DOMAIN CONTAINING PROTEIN"/>
    <property type="match status" value="1"/>
</dbReference>
<dbReference type="SUPFAM" id="SSF50156">
    <property type="entry name" value="PDZ domain-like"/>
    <property type="match status" value="1"/>
</dbReference>
<feature type="domain" description="PDZ" evidence="3">
    <location>
        <begin position="17"/>
        <end position="64"/>
    </location>
</feature>
<feature type="region of interest" description="Disordered" evidence="2">
    <location>
        <begin position="31"/>
        <end position="64"/>
    </location>
</feature>
<dbReference type="InterPro" id="IPR051067">
    <property type="entry name" value="NHER"/>
</dbReference>
<dbReference type="Pfam" id="PF00595">
    <property type="entry name" value="PDZ"/>
    <property type="match status" value="1"/>
</dbReference>
<feature type="non-terminal residue" evidence="4">
    <location>
        <position position="64"/>
    </location>
</feature>
<dbReference type="CDD" id="cd06768">
    <property type="entry name" value="PDZ_NHERF-like"/>
    <property type="match status" value="1"/>
</dbReference>
<reference evidence="4 5" key="1">
    <citation type="submission" date="2024-05" db="EMBL/GenBank/DDBJ databases">
        <title>Genome sequencing and assembly of Indian major carp, Cirrhinus mrigala (Hamilton, 1822).</title>
        <authorList>
            <person name="Mohindra V."/>
            <person name="Chowdhury L.M."/>
            <person name="Lal K."/>
            <person name="Jena J.K."/>
        </authorList>
    </citation>
    <scope>NUCLEOTIDE SEQUENCE [LARGE SCALE GENOMIC DNA]</scope>
    <source>
        <strain evidence="4">CM1030</strain>
        <tissue evidence="4">Blood</tissue>
    </source>
</reference>
<dbReference type="InterPro" id="IPR001478">
    <property type="entry name" value="PDZ"/>
</dbReference>
<gene>
    <name evidence="4" type="ORF">M9458_005392</name>
</gene>
<dbReference type="EMBL" id="JAMKFB020000003">
    <property type="protein sequence ID" value="KAL0196852.1"/>
    <property type="molecule type" value="Genomic_DNA"/>
</dbReference>
<evidence type="ECO:0000259" key="3">
    <source>
        <dbReference type="PROSITE" id="PS50106"/>
    </source>
</evidence>
<evidence type="ECO:0000313" key="5">
    <source>
        <dbReference type="Proteomes" id="UP001529510"/>
    </source>
</evidence>
<feature type="non-terminal residue" evidence="4">
    <location>
        <position position="1"/>
    </location>
</feature>
<feature type="compositionally biased region" description="Basic and acidic residues" evidence="2">
    <location>
        <begin position="54"/>
        <end position="64"/>
    </location>
</feature>
<accession>A0ABD0RE83</accession>
<proteinExistence type="predicted"/>
<evidence type="ECO:0000256" key="2">
    <source>
        <dbReference type="SAM" id="MobiDB-lite"/>
    </source>
</evidence>
<name>A0ABD0RE83_CIRMR</name>
<comment type="caution">
    <text evidence="4">The sequence shown here is derived from an EMBL/GenBank/DDBJ whole genome shotgun (WGS) entry which is preliminary data.</text>
</comment>
<evidence type="ECO:0000256" key="1">
    <source>
        <dbReference type="ARBA" id="ARBA00022737"/>
    </source>
</evidence>
<dbReference type="PANTHER" id="PTHR14191:SF4">
    <property type="entry name" value="NA(+)_H(+) EXCHANGE REGULATORY COFACTOR NHE-RF2"/>
    <property type="match status" value="1"/>
</dbReference>
<dbReference type="Gene3D" id="2.30.42.10">
    <property type="match status" value="1"/>
</dbReference>